<sequence length="750" mass="87433">MSLNKIKYDELEELRRKNEVMMNLLNKLIAFDKKRVFLYPVNVQFVPDYLNIIKEPMDFTTMKQKIQNFKYSNFQEFEKDFFLIINNCYTYNDKSTIYHRIAENVENYYKKITPKIYRKYVNIHLLYNSEDRDILNNVLYDTNTNEEKTAPVKENKKNLRTKKQGKVGRPSKGNVELKNNYTDNIDQSKNALNSKKKKSNNKNLAKTDVTMNVNDNFYDNIFGSFNINAINDMYAYDDTCGSLENMLEQENFSEVLDTIQNSNDKSKDIFNLLINVLSDNKSNYSTICNYVNISKSLQKVIFGDPVSRKNKNREYSPTCCNENYSQLTQNDRKREISKVIANVDIKNKKIKLPNEEETNNHTISISSNNAQSDTNEKTNTSIDKEANCPYNESPSCLPNNNENNNSEELSENLNNSDELSSARVKTDNFQDNPPMNGENIAKKVKPPDKNSNPETDFVTYNIEKKELTMKQLNYKESVKNFIGEENLPAFIDIFPNIYNILDNADSKNLYYSAFNDLRIFGLDVADFNEFNQKISYNKNYLMGVGRYHIKNVLTLDKNLSNLMLNENNKTQFCDKLKLYLTNNKNKREEKNATCHYNDNNRAKHLDINTKKGVLNSENKTEDNSQFEMTNDLESPIITNFENVNNSQLPSNNTGNSEMQYKAPIDNTCGKRENTSSHFDNPHFMCNDANFDHDFNTSSDHFSTESSDTDNLDMRNFLYTYNSFNRKFLRRQKIQKILKNRIANLSKQNNM</sequence>
<dbReference type="PROSITE" id="PS50014">
    <property type="entry name" value="BROMODOMAIN_2"/>
    <property type="match status" value="1"/>
</dbReference>
<feature type="compositionally biased region" description="Low complexity" evidence="3">
    <location>
        <begin position="391"/>
        <end position="421"/>
    </location>
</feature>
<dbReference type="Proteomes" id="UP000195521">
    <property type="component" value="Unassembled WGS sequence"/>
</dbReference>
<keyword evidence="6" id="KW-1185">Reference proteome</keyword>
<feature type="region of interest" description="Disordered" evidence="3">
    <location>
        <begin position="352"/>
        <end position="455"/>
    </location>
</feature>
<accession>A0A1Y1JJN8</accession>
<feature type="compositionally biased region" description="Low complexity" evidence="3">
    <location>
        <begin position="360"/>
        <end position="369"/>
    </location>
</feature>
<dbReference type="OMA" id="CYTYNDK"/>
<dbReference type="PRINTS" id="PR00503">
    <property type="entry name" value="BROMODOMAIN"/>
</dbReference>
<dbReference type="EMBL" id="BDQF01000013">
    <property type="protein sequence ID" value="GAW82719.1"/>
    <property type="molecule type" value="Genomic_DNA"/>
</dbReference>
<dbReference type="GeneID" id="39749457"/>
<keyword evidence="1 2" id="KW-0103">Bromodomain</keyword>
<feature type="region of interest" description="Disordered" evidence="3">
    <location>
        <begin position="146"/>
        <end position="179"/>
    </location>
</feature>
<feature type="compositionally biased region" description="Polar residues" evidence="3">
    <location>
        <begin position="370"/>
        <end position="381"/>
    </location>
</feature>
<evidence type="ECO:0000313" key="5">
    <source>
        <dbReference type="EMBL" id="GAW82719.1"/>
    </source>
</evidence>
<dbReference type="OrthoDB" id="422637at2759"/>
<dbReference type="PANTHER" id="PTHR22881:SF27">
    <property type="entry name" value="BROMODOMAIN CONTAINING 7_9"/>
    <property type="match status" value="1"/>
</dbReference>
<dbReference type="SMART" id="SM00297">
    <property type="entry name" value="BROMO"/>
    <property type="match status" value="1"/>
</dbReference>
<evidence type="ECO:0000313" key="6">
    <source>
        <dbReference type="Proteomes" id="UP000195521"/>
    </source>
</evidence>
<evidence type="ECO:0000256" key="2">
    <source>
        <dbReference type="PROSITE-ProRule" id="PRU00035"/>
    </source>
</evidence>
<protein>
    <submittedName>
        <fullName evidence="5">Bromodomain protein</fullName>
    </submittedName>
</protein>
<dbReference type="AlphaFoldDB" id="A0A1Y1JJN8"/>
<dbReference type="RefSeq" id="XP_028545308.1">
    <property type="nucleotide sequence ID" value="XM_028689507.1"/>
</dbReference>
<reference evidence="6" key="1">
    <citation type="submission" date="2017-04" db="EMBL/GenBank/DDBJ databases">
        <title>Plasmodium gonderi genome.</title>
        <authorList>
            <person name="Arisue N."/>
            <person name="Honma H."/>
            <person name="Kawai S."/>
            <person name="Tougan T."/>
            <person name="Tanabe K."/>
            <person name="Horii T."/>
        </authorList>
    </citation>
    <scope>NUCLEOTIDE SEQUENCE [LARGE SCALE GENOMIC DNA]</scope>
    <source>
        <strain evidence="6">ATCC 30045</strain>
    </source>
</reference>
<organism evidence="5 6">
    <name type="scientific">Plasmodium gonderi</name>
    <dbReference type="NCBI Taxonomy" id="77519"/>
    <lineage>
        <taxon>Eukaryota</taxon>
        <taxon>Sar</taxon>
        <taxon>Alveolata</taxon>
        <taxon>Apicomplexa</taxon>
        <taxon>Aconoidasida</taxon>
        <taxon>Haemosporida</taxon>
        <taxon>Plasmodiidae</taxon>
        <taxon>Plasmodium</taxon>
        <taxon>Plasmodium (Plasmodium)</taxon>
    </lineage>
</organism>
<feature type="compositionally biased region" description="Basic and acidic residues" evidence="3">
    <location>
        <begin position="146"/>
        <end position="157"/>
    </location>
</feature>
<gene>
    <name evidence="5" type="ORF">PGO_127170</name>
</gene>
<dbReference type="SUPFAM" id="SSF47370">
    <property type="entry name" value="Bromodomain"/>
    <property type="match status" value="1"/>
</dbReference>
<dbReference type="InterPro" id="IPR001487">
    <property type="entry name" value="Bromodomain"/>
</dbReference>
<name>A0A1Y1JJN8_PLAGO</name>
<feature type="domain" description="Bromo" evidence="4">
    <location>
        <begin position="37"/>
        <end position="99"/>
    </location>
</feature>
<evidence type="ECO:0000259" key="4">
    <source>
        <dbReference type="PROSITE" id="PS50014"/>
    </source>
</evidence>
<dbReference type="Pfam" id="PF00439">
    <property type="entry name" value="Bromodomain"/>
    <property type="match status" value="1"/>
</dbReference>
<proteinExistence type="predicted"/>
<comment type="caution">
    <text evidence="5">The sequence shown here is derived from an EMBL/GenBank/DDBJ whole genome shotgun (WGS) entry which is preliminary data.</text>
</comment>
<dbReference type="PANTHER" id="PTHR22881">
    <property type="entry name" value="BROMODOMAIN CONTAINING PROTEIN"/>
    <property type="match status" value="1"/>
</dbReference>
<dbReference type="Gene3D" id="1.20.920.10">
    <property type="entry name" value="Bromodomain-like"/>
    <property type="match status" value="1"/>
</dbReference>
<evidence type="ECO:0000256" key="1">
    <source>
        <dbReference type="ARBA" id="ARBA00023117"/>
    </source>
</evidence>
<dbReference type="InterPro" id="IPR036427">
    <property type="entry name" value="Bromodomain-like_sf"/>
</dbReference>
<dbReference type="InterPro" id="IPR051831">
    <property type="entry name" value="Bromodomain_contain_prot"/>
</dbReference>
<evidence type="ECO:0000256" key="3">
    <source>
        <dbReference type="SAM" id="MobiDB-lite"/>
    </source>
</evidence>